<reference evidence="1 2" key="1">
    <citation type="submission" date="2021-03" db="EMBL/GenBank/DDBJ databases">
        <authorList>
            <person name="Gilmore M.S."/>
            <person name="Schwartzman J."/>
            <person name="Van Tyne D."/>
            <person name="Martin M."/>
            <person name="Earl A.M."/>
            <person name="Manson A.L."/>
            <person name="Straub T."/>
            <person name="Salamzade R."/>
            <person name="Saavedra J."/>
            <person name="Lebreton F."/>
            <person name="Prichula J."/>
            <person name="Schaufler K."/>
            <person name="Gaca A."/>
            <person name="Sgardioli B."/>
            <person name="Wagenaar J."/>
            <person name="Strong T."/>
        </authorList>
    </citation>
    <scope>NUCLEOTIDE SEQUENCE [LARGE SCALE GENOMIC DNA]</scope>
    <source>
        <strain evidence="1 2">665A</strain>
    </source>
</reference>
<gene>
    <name evidence="1" type="ORF">JZO67_000210</name>
</gene>
<name>A0ABV0EI47_9ENTE</name>
<organism evidence="1 2">
    <name type="scientific">Candidatus Enterococcus ferrettii</name>
    <dbReference type="NCBI Taxonomy" id="2815324"/>
    <lineage>
        <taxon>Bacteria</taxon>
        <taxon>Bacillati</taxon>
        <taxon>Bacillota</taxon>
        <taxon>Bacilli</taxon>
        <taxon>Lactobacillales</taxon>
        <taxon>Enterococcaceae</taxon>
        <taxon>Enterococcus</taxon>
    </lineage>
</organism>
<dbReference type="RefSeq" id="WP_242704561.1">
    <property type="nucleotide sequence ID" value="NZ_JAFREL020000001.1"/>
</dbReference>
<accession>A0ABV0EI47</accession>
<keyword evidence="2" id="KW-1185">Reference proteome</keyword>
<proteinExistence type="predicted"/>
<reference evidence="1 2" key="2">
    <citation type="submission" date="2024-02" db="EMBL/GenBank/DDBJ databases">
        <title>The Genome Sequence of Enterococcus sp. DIV0159.</title>
        <authorList>
            <person name="Earl A."/>
            <person name="Manson A."/>
            <person name="Gilmore M."/>
            <person name="Sanders J."/>
            <person name="Shea T."/>
            <person name="Howe W."/>
            <person name="Livny J."/>
            <person name="Cuomo C."/>
            <person name="Neafsey D."/>
            <person name="Birren B."/>
        </authorList>
    </citation>
    <scope>NUCLEOTIDE SEQUENCE [LARGE SCALE GENOMIC DNA]</scope>
    <source>
        <strain evidence="1 2">665A</strain>
    </source>
</reference>
<dbReference type="EMBL" id="JAFREL020000001">
    <property type="protein sequence ID" value="MEO1768299.1"/>
    <property type="molecule type" value="Genomic_DNA"/>
</dbReference>
<evidence type="ECO:0000313" key="2">
    <source>
        <dbReference type="Proteomes" id="UP000664357"/>
    </source>
</evidence>
<sequence length="129" mass="15697">MRKDDRVIILENNKFIWNYEELELARLLFSHGEFPTKVATIMNESVVDICLLLIHLEDKGKVKRMYPDQIKNYKTEQQFKKHKNLLEDLKKYFGDRRDGDSSQMIRISEEEKLLDRHYRKWKHRQSKGE</sequence>
<evidence type="ECO:0000313" key="1">
    <source>
        <dbReference type="EMBL" id="MEO1768299.1"/>
    </source>
</evidence>
<comment type="caution">
    <text evidence="1">The sequence shown here is derived from an EMBL/GenBank/DDBJ whole genome shotgun (WGS) entry which is preliminary data.</text>
</comment>
<protein>
    <submittedName>
        <fullName evidence="1">Uncharacterized protein</fullName>
    </submittedName>
</protein>
<dbReference type="Proteomes" id="UP000664357">
    <property type="component" value="Unassembled WGS sequence"/>
</dbReference>